<evidence type="ECO:0000313" key="2">
    <source>
        <dbReference type="EMBL" id="KPI84623.1"/>
    </source>
</evidence>
<feature type="region of interest" description="Disordered" evidence="1">
    <location>
        <begin position="897"/>
        <end position="923"/>
    </location>
</feature>
<feature type="region of interest" description="Disordered" evidence="1">
    <location>
        <begin position="757"/>
        <end position="781"/>
    </location>
</feature>
<feature type="region of interest" description="Disordered" evidence="1">
    <location>
        <begin position="271"/>
        <end position="295"/>
    </location>
</feature>
<feature type="region of interest" description="Disordered" evidence="1">
    <location>
        <begin position="1577"/>
        <end position="1597"/>
    </location>
</feature>
<sequence>MRDEADGVTGVRMTRQSQREIPHHSTSLALPRSSPPPLRPAPQRTSHKVALCYRCLPADQHPQQPFTSSNKHLLHHGRSVIELALLVVEDHSDVGSAHEHSVGNDLSLMDMHAFFSRPLSTPSSLSPLRIAHHPVFVRRCPRLRYCLFDFVCHRKGYMSGQHEDNNAAQQQLREALRLALTAHTGEAAMASAGVTVEAEESDSLPLCHVVEQLHGVLSRFIPMPALPSMALGLTMTSAGLHVGVSGRGPICEGAAAPIHLRWSWVEAPSVEADDAQGSSSRTAAGPASLATSTSETPLSTHFESLWQHWLSTVTANEDAGGVEEYSRCSNAFSAYRRLREYAKRSEHLLLGSDINRIPSTSEQQEAETLLCALLAVLAEAQRHEEYWASPLTPLSVHDPHTLDRYTLVWFTFIGLAMCRGAAEMQIQTNVQAILLSQAATDEESCCISTPHSKFDVPMHVRLRCMCEWITTKIMAYVLQWLPPTLFESAAAAPLPNKLNETHLLFRGVSVTPRGISSLVPRYQQSLARTRHQCVPARIPFLHASAAQLHRTLDQLLECVTGTSFLTRSSTFTQRVKWQPPIPALTRELFTHPAQHGVVVCRLHLYVPLGSHVFASPKTVRHPSSTIGARVVRSPVAALLSWYAVDFEDVFRQSYRCWLLSQRYGALPTTQPSVMRDCSASYNCARSCEGSSAVDPAVVCYGGGNDLSAGERSAKDVCIGVRRSSAFPVALGLLGRCLLLGLWMMLKLTDVDLEDGDVGTCSSDRNSTGASNRMREEDSSQAVPTRGTLFYSSRRSMLFARDWQTVQQLHRVLISTSAIGVDGTRWPASPTPTETLDTRSAEAVGEAAASVVHAFMAARLAQQQIRERHQRIAAVALHRRLQMDHRKQELLLVEADRSRGAAHQGNGATDKSSPRATALDLSSAEDEEEPCALLHWSVEEDAALPSVGSAEAVLIQATTHSADASVDSVSNEYTPTYRTPAGDVQAELSFTVSVHSSSVQEAGGASPLSPPPASVKSMSPSTSSGPLVPPALSLEQRHMLDLEAQERALLWREELCDVLWLTSLQECVERRTCEEREAGCWKKLTVEEEQCKQSQKARRAVPPRDNSSMASFCELQLHNDERVPVTALMSLASSPPPVPPAQVVALTAPQLAQFAGTLRSDEEQVRGVLQHVECRQQRYLCTERLHRRAHGMLLSQEAQQRRFLMQICDVQQKEWQARWSTLVLPECVLRELYRDGFQQAQPVEQPESLVDGEAGEPTLHAFSKAPDPYTSSPPIRALAPSSRPNSTSKRATPTAVEAAEAHRAFLLQEEAEQEALVQPALPRPSRRSAPPTPQPRKDCKACAAAPPMHPKPLSHPPVLRTAVNSEHNCLRPATGPSKLSGSGKGGSPSPRQDDASPPPSRLSAPVALRVLSNARSASSVPIVSVSLRTDTGDGTSLPEPHVYSPPKMSSAHLATADLGTTSGRYDDPSVCPAAAPGRWCAPLNGDDAGEEEGMPCSTPHTQRQQLRRKRPLASAAIFRNPRAAKGPGSKQTTTLRFREKANVEMDVTSAVAAAIALACGNGSRESGPMRAARTASNAHLLRSTGEGSGVVEGRPPRLSRKRHVTWAGDVQDF</sequence>
<protein>
    <submittedName>
        <fullName evidence="2">Uncharacterized protein</fullName>
    </submittedName>
</protein>
<feature type="region of interest" description="Disordered" evidence="1">
    <location>
        <begin position="1"/>
        <end position="43"/>
    </location>
</feature>
<proteinExistence type="predicted"/>
<feature type="region of interest" description="Disordered" evidence="1">
    <location>
        <begin position="1489"/>
        <end position="1508"/>
    </location>
</feature>
<dbReference type="VEuPathDB" id="TriTrypDB:Lsey_0244_0110"/>
<feature type="region of interest" description="Disordered" evidence="1">
    <location>
        <begin position="1312"/>
        <end position="1401"/>
    </location>
</feature>
<dbReference type="EMBL" id="LJSK01000244">
    <property type="protein sequence ID" value="KPI84623.1"/>
    <property type="molecule type" value="Genomic_DNA"/>
</dbReference>
<organism evidence="2 3">
    <name type="scientific">Leptomonas seymouri</name>
    <dbReference type="NCBI Taxonomy" id="5684"/>
    <lineage>
        <taxon>Eukaryota</taxon>
        <taxon>Discoba</taxon>
        <taxon>Euglenozoa</taxon>
        <taxon>Kinetoplastea</taxon>
        <taxon>Metakinetoplastina</taxon>
        <taxon>Trypanosomatida</taxon>
        <taxon>Trypanosomatidae</taxon>
        <taxon>Leishmaniinae</taxon>
        <taxon>Leptomonas</taxon>
    </lineage>
</organism>
<feature type="compositionally biased region" description="Polar residues" evidence="1">
    <location>
        <begin position="1015"/>
        <end position="1024"/>
    </location>
</feature>
<feature type="region of interest" description="Disordered" evidence="1">
    <location>
        <begin position="1257"/>
        <end position="1296"/>
    </location>
</feature>
<dbReference type="OrthoDB" id="265224at2759"/>
<feature type="compositionally biased region" description="Polar residues" evidence="1">
    <location>
        <begin position="1281"/>
        <end position="1290"/>
    </location>
</feature>
<feature type="compositionally biased region" description="Polar residues" evidence="1">
    <location>
        <begin position="759"/>
        <end position="770"/>
    </location>
</feature>
<dbReference type="OMA" id="QWCYVER"/>
<gene>
    <name evidence="2" type="ORF">ABL78_6328</name>
</gene>
<comment type="caution">
    <text evidence="2">The sequence shown here is derived from an EMBL/GenBank/DDBJ whole genome shotgun (WGS) entry which is preliminary data.</text>
</comment>
<feature type="region of interest" description="Disordered" evidence="1">
    <location>
        <begin position="999"/>
        <end position="1027"/>
    </location>
</feature>
<feature type="compositionally biased region" description="Polar residues" evidence="1">
    <location>
        <begin position="905"/>
        <end position="914"/>
    </location>
</feature>
<evidence type="ECO:0000256" key="1">
    <source>
        <dbReference type="SAM" id="MobiDB-lite"/>
    </source>
</evidence>
<accession>A0A0N1HTW9</accession>
<evidence type="ECO:0000313" key="3">
    <source>
        <dbReference type="Proteomes" id="UP000038009"/>
    </source>
</evidence>
<dbReference type="Proteomes" id="UP000038009">
    <property type="component" value="Unassembled WGS sequence"/>
</dbReference>
<keyword evidence="3" id="KW-1185">Reference proteome</keyword>
<name>A0A0N1HTW9_LEPSE</name>
<reference evidence="2 3" key="1">
    <citation type="journal article" date="2015" name="PLoS Pathog.">
        <title>Leptomonas seymouri: Adaptations to the Dixenous Life Cycle Analyzed by Genome Sequencing, Transcriptome Profiling and Co-infection with Leishmania donovani.</title>
        <authorList>
            <person name="Kraeva N."/>
            <person name="Butenko A."/>
            <person name="Hlavacova J."/>
            <person name="Kostygov A."/>
            <person name="Myskova J."/>
            <person name="Grybchuk D."/>
            <person name="Lestinova T."/>
            <person name="Votypka J."/>
            <person name="Volf P."/>
            <person name="Opperdoes F."/>
            <person name="Flegontov P."/>
            <person name="Lukes J."/>
            <person name="Yurchenko V."/>
        </authorList>
    </citation>
    <scope>NUCLEOTIDE SEQUENCE [LARGE SCALE GENOMIC DNA]</scope>
    <source>
        <strain evidence="2 3">ATCC 30220</strain>
    </source>
</reference>